<keyword evidence="9" id="KW-1185">Reference proteome</keyword>
<keyword evidence="4" id="KW-0378">Hydrolase</keyword>
<dbReference type="InterPro" id="IPR025705">
    <property type="entry name" value="Beta_hexosaminidase_sua/sub"/>
</dbReference>
<organism evidence="8 9">
    <name type="scientific">Chitinophaga defluvii</name>
    <dbReference type="NCBI Taxonomy" id="3163343"/>
    <lineage>
        <taxon>Bacteria</taxon>
        <taxon>Pseudomonadati</taxon>
        <taxon>Bacteroidota</taxon>
        <taxon>Chitinophagia</taxon>
        <taxon>Chitinophagales</taxon>
        <taxon>Chitinophagaceae</taxon>
        <taxon>Chitinophaga</taxon>
    </lineage>
</organism>
<dbReference type="InterPro" id="IPR026876">
    <property type="entry name" value="Fn3_assoc_repeat"/>
</dbReference>
<comment type="catalytic activity">
    <reaction evidence="1">
        <text>Hydrolysis of terminal non-reducing N-acetyl-D-hexosamine residues in N-acetyl-beta-D-hexosaminides.</text>
        <dbReference type="EC" id="3.2.1.52"/>
    </reaction>
</comment>
<dbReference type="EMBL" id="JBEXAC010000001">
    <property type="protein sequence ID" value="MET6997625.1"/>
    <property type="molecule type" value="Genomic_DNA"/>
</dbReference>
<sequence length="643" mass="72332">MRKLTFLIFSAMVMWHGVVAQPEKQKQVLHIIPEPVSTTVLKGSFLLKPNTRIVVSGKDVSGVASLLTQMLNAPTGYQLATTVSKGGQEGNAIVLRINSSHNAALGEEGYTLQVLPKQVVVAANKPQGLFYGIQTLMQLLPPVIGSHTVVKDTPWKIPCVNITDHPRFGWRGLMLDVSRHFFSKAFVKQYIDEIARYKFNVFHWHLSDDQGWRIEIKGLPELTTTGAWRVPRSGKWWSFAPPQPGEKATAGGYYTQEDIREVVAYAKERFVTIVPEIDVPAHCLALIASYPELSCTQQKYDVNPGSRFLKKEINNVLCVANDSTWLILDKVFTQLAALFPGEYIHVGGDEAHKSFWETCPKDLALAKKLGVTIQGGLQPYFEKKMHQLIVSKGKKMMGWDEILHDGLPTDIAVMSWRGMNPGINAAKQKHPVVMSPWGQAYLDLYQGDPLIEPNTYGMLRLKTCYDFNPLPDSVDPKYILGGQGNLWTESVPNERQVAYMTWPRSLALAEVFWSPAGKNNWPDFIRRVEQQFKYMDAAQVKYARSMYDPIIDVAKGNNDSLNVTLASEIPGVDVYYAFDGTNPDNFYPRYTGTPLDIPKGASEIRVITYRGQQPIGQQINCPLSLLQQKLDKKIKREMQQKSK</sequence>
<dbReference type="PRINTS" id="PR00738">
    <property type="entry name" value="GLHYDRLASE20"/>
</dbReference>
<dbReference type="EC" id="3.2.1.52" evidence="3"/>
<dbReference type="Gene3D" id="3.30.379.10">
    <property type="entry name" value="Chitobiase/beta-hexosaminidase domain 2-like"/>
    <property type="match status" value="1"/>
</dbReference>
<dbReference type="InterPro" id="IPR017853">
    <property type="entry name" value="GH"/>
</dbReference>
<dbReference type="CDD" id="cd06563">
    <property type="entry name" value="GH20_chitobiase-like"/>
    <property type="match status" value="1"/>
</dbReference>
<evidence type="ECO:0000256" key="4">
    <source>
        <dbReference type="ARBA" id="ARBA00022801"/>
    </source>
</evidence>
<protein>
    <recommendedName>
        <fullName evidence="3">beta-N-acetylhexosaminidase</fullName>
        <ecNumber evidence="3">3.2.1.52</ecNumber>
    </recommendedName>
</protein>
<dbReference type="PANTHER" id="PTHR22600">
    <property type="entry name" value="BETA-HEXOSAMINIDASE"/>
    <property type="match status" value="1"/>
</dbReference>
<proteinExistence type="inferred from homology"/>
<gene>
    <name evidence="8" type="ORF">ABR189_09610</name>
</gene>
<evidence type="ECO:0000313" key="9">
    <source>
        <dbReference type="Proteomes" id="UP001549749"/>
    </source>
</evidence>
<dbReference type="RefSeq" id="WP_354660260.1">
    <property type="nucleotide sequence ID" value="NZ_JBEXAC010000001.1"/>
</dbReference>
<dbReference type="SUPFAM" id="SSF55545">
    <property type="entry name" value="beta-N-acetylhexosaminidase-like domain"/>
    <property type="match status" value="1"/>
</dbReference>
<accession>A0ABV2T5H0</accession>
<dbReference type="InterPro" id="IPR015882">
    <property type="entry name" value="HEX_bac_N"/>
</dbReference>
<evidence type="ECO:0000313" key="8">
    <source>
        <dbReference type="EMBL" id="MET6997625.1"/>
    </source>
</evidence>
<feature type="domain" description="Beta-hexosaminidase bacterial type N-terminal" evidence="7">
    <location>
        <begin position="30"/>
        <end position="165"/>
    </location>
</feature>
<dbReference type="Proteomes" id="UP001549749">
    <property type="component" value="Unassembled WGS sequence"/>
</dbReference>
<dbReference type="Pfam" id="PF13287">
    <property type="entry name" value="Fn3_assoc"/>
    <property type="match status" value="1"/>
</dbReference>
<name>A0ABV2T5H0_9BACT</name>
<dbReference type="PANTHER" id="PTHR22600:SF57">
    <property type="entry name" value="BETA-N-ACETYLHEXOSAMINIDASE"/>
    <property type="match status" value="1"/>
</dbReference>
<reference evidence="8 9" key="1">
    <citation type="submission" date="2024-06" db="EMBL/GenBank/DDBJ databases">
        <title>Chitinophaga defluvii sp. nov., isolated from municipal sewage.</title>
        <authorList>
            <person name="Zhang L."/>
        </authorList>
    </citation>
    <scope>NUCLEOTIDE SEQUENCE [LARGE SCALE GENOMIC DNA]</scope>
    <source>
        <strain evidence="8 9">H8</strain>
    </source>
</reference>
<comment type="caution">
    <text evidence="8">The sequence shown here is derived from an EMBL/GenBank/DDBJ whole genome shotgun (WGS) entry which is preliminary data.</text>
</comment>
<evidence type="ECO:0000259" key="6">
    <source>
        <dbReference type="Pfam" id="PF00728"/>
    </source>
</evidence>
<dbReference type="SUPFAM" id="SSF51445">
    <property type="entry name" value="(Trans)glycosidases"/>
    <property type="match status" value="1"/>
</dbReference>
<feature type="domain" description="Glycoside hydrolase family 20 catalytic" evidence="6">
    <location>
        <begin position="168"/>
        <end position="515"/>
    </location>
</feature>
<dbReference type="InterPro" id="IPR029018">
    <property type="entry name" value="Hex-like_dom2"/>
</dbReference>
<dbReference type="InterPro" id="IPR015883">
    <property type="entry name" value="Glyco_hydro_20_cat"/>
</dbReference>
<evidence type="ECO:0000256" key="3">
    <source>
        <dbReference type="ARBA" id="ARBA00012663"/>
    </source>
</evidence>
<evidence type="ECO:0000256" key="2">
    <source>
        <dbReference type="ARBA" id="ARBA00006285"/>
    </source>
</evidence>
<evidence type="ECO:0000256" key="5">
    <source>
        <dbReference type="ARBA" id="ARBA00023295"/>
    </source>
</evidence>
<dbReference type="Pfam" id="PF00728">
    <property type="entry name" value="Glyco_hydro_20"/>
    <property type="match status" value="1"/>
</dbReference>
<dbReference type="Gene3D" id="3.20.20.80">
    <property type="entry name" value="Glycosidases"/>
    <property type="match status" value="1"/>
</dbReference>
<dbReference type="PIRSF" id="PIRSF001093">
    <property type="entry name" value="B-hxosamndse_ab_euk"/>
    <property type="match status" value="1"/>
</dbReference>
<evidence type="ECO:0000259" key="7">
    <source>
        <dbReference type="Pfam" id="PF02838"/>
    </source>
</evidence>
<evidence type="ECO:0000256" key="1">
    <source>
        <dbReference type="ARBA" id="ARBA00001231"/>
    </source>
</evidence>
<comment type="similarity">
    <text evidence="2">Belongs to the glycosyl hydrolase 20 family.</text>
</comment>
<keyword evidence="5" id="KW-0326">Glycosidase</keyword>
<dbReference type="Pfam" id="PF02838">
    <property type="entry name" value="Glyco_hydro_20b"/>
    <property type="match status" value="1"/>
</dbReference>